<comment type="caution">
    <text evidence="1">The sequence shown here is derived from an EMBL/GenBank/DDBJ whole genome shotgun (WGS) entry which is preliminary data.</text>
</comment>
<evidence type="ECO:0000313" key="1">
    <source>
        <dbReference type="EMBL" id="RSY86054.1"/>
    </source>
</evidence>
<dbReference type="Proteomes" id="UP000287746">
    <property type="component" value="Unassembled WGS sequence"/>
</dbReference>
<organism evidence="1 2">
    <name type="scientific">Sphingomonas koreensis</name>
    <dbReference type="NCBI Taxonomy" id="93064"/>
    <lineage>
        <taxon>Bacteria</taxon>
        <taxon>Pseudomonadati</taxon>
        <taxon>Pseudomonadota</taxon>
        <taxon>Alphaproteobacteria</taxon>
        <taxon>Sphingomonadales</taxon>
        <taxon>Sphingomonadaceae</taxon>
        <taxon>Sphingomonas</taxon>
    </lineage>
</organism>
<gene>
    <name evidence="1" type="ORF">DAH66_09740</name>
</gene>
<protein>
    <submittedName>
        <fullName evidence="1">Uncharacterized protein</fullName>
    </submittedName>
</protein>
<name>A0A430G4F8_9SPHN</name>
<dbReference type="AlphaFoldDB" id="A0A430G4F8"/>
<dbReference type="RefSeq" id="WP_126004355.1">
    <property type="nucleotide sequence ID" value="NZ_QQYZ01000007.1"/>
</dbReference>
<sequence>MRTREDIERLEKLMGQLRGLHHEVGALAKKSPKDAVNAFKLKLINEVIAGANAILGERYLPFPGFAAFDPDDVPSCSDVALVLAQYMEEAERLRSDSIVRSGGFWFYKLGDGGISDVQTTQPSRMDR</sequence>
<reference evidence="1 2" key="1">
    <citation type="submission" date="2018-07" db="EMBL/GenBank/DDBJ databases">
        <title>Genomic and Epidemiologic Investigation of an Indolent Hospital Outbreak.</title>
        <authorList>
            <person name="Johnson R.C."/>
            <person name="Deming C."/>
            <person name="Conlan S."/>
            <person name="Zellmer C.J."/>
            <person name="Michelin A.V."/>
            <person name="Lee-Lin S."/>
            <person name="Thomas P.J."/>
            <person name="Park M."/>
            <person name="Weingarten R.A."/>
            <person name="Less J."/>
            <person name="Dekker J.P."/>
            <person name="Frank K.M."/>
            <person name="Musser K.A."/>
            <person name="Mcquiston J.R."/>
            <person name="Henderson D.K."/>
            <person name="Lau A.F."/>
            <person name="Palmore T.N."/>
            <person name="Segre J.A."/>
        </authorList>
    </citation>
    <scope>NUCLEOTIDE SEQUENCE [LARGE SCALE GENOMIC DNA]</scope>
    <source>
        <strain evidence="1 2">SK-CDC1_0717</strain>
    </source>
</reference>
<proteinExistence type="predicted"/>
<accession>A0A430G4F8</accession>
<evidence type="ECO:0000313" key="2">
    <source>
        <dbReference type="Proteomes" id="UP000287746"/>
    </source>
</evidence>
<dbReference type="EMBL" id="QQYZ01000007">
    <property type="protein sequence ID" value="RSY86054.1"/>
    <property type="molecule type" value="Genomic_DNA"/>
</dbReference>